<sequence length="470" mass="50644">MREKQIPTFAYSLFTLLSLATFMVLGVTVLGVHLNVTMFLAWILINVFALKLGYTYQELETKALDTVRNSLQAVVIMLAVGALIGVWIASGTVPTIIYYGIKIINAKYFLVTSLLLCAIVSMFTGTSWGTMGTVGVALLGVGTGLGIPAGMTAGAIISGAWFGDKLSPLSDTTNFAAGVMNVNVLTHVKHMLYTTVPALIVSTIIFLFLGFKVSGTADFTLIEQISLGLADNFKLGFVTLLPMVIVIIMLLKKKSPAQSILAGVILGILVAIFYQGFEHTLVFDSFYKGFEKEFKLDFLSTLLNRGGMNSMNSTVQAVIFTTGIGGMIKEIGIINVLVSKFAQKIKSTAGLVASAMGISYLSIGLTGSHCFSAIMVQSTMLDLFKLKGLKPENVSRICEDCGTIGVTIIPWGVTAVFIMSTLNISFAEYAPYAFLCYLCPIFSLLCGITGIGMARYTEEEKEELELCNQV</sequence>
<evidence type="ECO:0000256" key="1">
    <source>
        <dbReference type="ARBA" id="ARBA00004651"/>
    </source>
</evidence>
<dbReference type="OrthoDB" id="9762978at2"/>
<dbReference type="NCBIfam" id="TIGR00931">
    <property type="entry name" value="antiport_nhaC"/>
    <property type="match status" value="1"/>
</dbReference>
<gene>
    <name evidence="11" type="primary">mleN_1</name>
    <name evidence="11" type="ORF">R28058_07301</name>
</gene>
<dbReference type="AlphaFoldDB" id="A0A0C7QQF1"/>
<dbReference type="GO" id="GO:0015297">
    <property type="term" value="F:antiporter activity"/>
    <property type="evidence" value="ECO:0007669"/>
    <property type="project" value="UniProtKB-KW"/>
</dbReference>
<feature type="transmembrane region" description="Helical" evidence="9">
    <location>
        <begin position="191"/>
        <end position="213"/>
    </location>
</feature>
<comment type="similarity">
    <text evidence="8">Belongs to the NhaC Na(+)/H(+) (TC 2.A.35) antiporter family.</text>
</comment>
<feature type="transmembrane region" description="Helical" evidence="9">
    <location>
        <begin position="134"/>
        <end position="162"/>
    </location>
</feature>
<comment type="subcellular location">
    <subcellularLocation>
        <location evidence="1">Cell membrane</location>
        <topology evidence="1">Multi-pass membrane protein</topology>
    </subcellularLocation>
</comment>
<dbReference type="InterPro" id="IPR052180">
    <property type="entry name" value="NhaC_Na-H+_Antiporter"/>
</dbReference>
<evidence type="ECO:0000313" key="12">
    <source>
        <dbReference type="Proteomes" id="UP000049127"/>
    </source>
</evidence>
<feature type="transmembrane region" description="Helical" evidence="9">
    <location>
        <begin position="429"/>
        <end position="451"/>
    </location>
</feature>
<protein>
    <submittedName>
        <fullName evidence="11">Na /H antiporter</fullName>
    </submittedName>
</protein>
<keyword evidence="6 9" id="KW-1133">Transmembrane helix</keyword>
<feature type="transmembrane region" description="Helical" evidence="9">
    <location>
        <begin position="108"/>
        <end position="128"/>
    </location>
</feature>
<dbReference type="RefSeq" id="WP_055341520.1">
    <property type="nucleotide sequence ID" value="NZ_CEKZ01000003.1"/>
</dbReference>
<evidence type="ECO:0000256" key="9">
    <source>
        <dbReference type="SAM" id="Phobius"/>
    </source>
</evidence>
<accession>A0A0C7QQF1</accession>
<evidence type="ECO:0000256" key="2">
    <source>
        <dbReference type="ARBA" id="ARBA00022448"/>
    </source>
</evidence>
<keyword evidence="5 9" id="KW-0812">Transmembrane</keyword>
<keyword evidence="2" id="KW-0813">Transport</keyword>
<evidence type="ECO:0000313" key="11">
    <source>
        <dbReference type="EMBL" id="CEQ02997.1"/>
    </source>
</evidence>
<proteinExistence type="inferred from homology"/>
<dbReference type="InterPro" id="IPR018461">
    <property type="entry name" value="Na/H_Antiport_NhaC-like_C"/>
</dbReference>
<dbReference type="Pfam" id="PF03553">
    <property type="entry name" value="Na_H_antiporter"/>
    <property type="match status" value="1"/>
</dbReference>
<evidence type="ECO:0000256" key="4">
    <source>
        <dbReference type="ARBA" id="ARBA00022475"/>
    </source>
</evidence>
<dbReference type="Proteomes" id="UP000049127">
    <property type="component" value="Unassembled WGS sequence"/>
</dbReference>
<organism evidence="11 12">
    <name type="scientific">Paraclostridium sordellii</name>
    <name type="common">Clostridium sordellii</name>
    <dbReference type="NCBI Taxonomy" id="1505"/>
    <lineage>
        <taxon>Bacteria</taxon>
        <taxon>Bacillati</taxon>
        <taxon>Bacillota</taxon>
        <taxon>Clostridia</taxon>
        <taxon>Peptostreptococcales</taxon>
        <taxon>Peptostreptococcaceae</taxon>
        <taxon>Paraclostridium</taxon>
    </lineage>
</organism>
<keyword evidence="3" id="KW-0050">Antiport</keyword>
<keyword evidence="7 9" id="KW-0472">Membrane</keyword>
<reference evidence="11 12" key="1">
    <citation type="submission" date="2015-01" db="EMBL/GenBank/DDBJ databases">
        <authorList>
            <person name="Aslett A.Martin."/>
            <person name="De Silva Nishadi"/>
        </authorList>
    </citation>
    <scope>NUCLEOTIDE SEQUENCE [LARGE SCALE GENOMIC DNA]</scope>
    <source>
        <strain evidence="11 12">R28058</strain>
    </source>
</reference>
<evidence type="ECO:0000256" key="7">
    <source>
        <dbReference type="ARBA" id="ARBA00023136"/>
    </source>
</evidence>
<dbReference type="GO" id="GO:0005886">
    <property type="term" value="C:plasma membrane"/>
    <property type="evidence" value="ECO:0007669"/>
    <property type="project" value="UniProtKB-SubCell"/>
</dbReference>
<evidence type="ECO:0000256" key="5">
    <source>
        <dbReference type="ARBA" id="ARBA00022692"/>
    </source>
</evidence>
<feature type="transmembrane region" description="Helical" evidence="9">
    <location>
        <begin position="39"/>
        <end position="56"/>
    </location>
</feature>
<feature type="transmembrane region" description="Helical" evidence="9">
    <location>
        <begin position="317"/>
        <end position="338"/>
    </location>
</feature>
<dbReference type="InterPro" id="IPR004770">
    <property type="entry name" value="Na/H_antiport_NhaC"/>
</dbReference>
<feature type="domain" description="Na+/H+ antiporter NhaC-like C-terminal" evidence="10">
    <location>
        <begin position="159"/>
        <end position="451"/>
    </location>
</feature>
<evidence type="ECO:0000256" key="8">
    <source>
        <dbReference type="ARBA" id="ARBA00038435"/>
    </source>
</evidence>
<evidence type="ECO:0000259" key="10">
    <source>
        <dbReference type="Pfam" id="PF03553"/>
    </source>
</evidence>
<dbReference type="PANTHER" id="PTHR33451">
    <property type="entry name" value="MALATE-2H(+)/NA(+)-LACTATE ANTIPORTER"/>
    <property type="match status" value="1"/>
</dbReference>
<evidence type="ECO:0000256" key="6">
    <source>
        <dbReference type="ARBA" id="ARBA00022989"/>
    </source>
</evidence>
<name>A0A0C7QQF1_PARSO</name>
<feature type="transmembrane region" description="Helical" evidence="9">
    <location>
        <begin position="260"/>
        <end position="277"/>
    </location>
</feature>
<feature type="transmembrane region" description="Helical" evidence="9">
    <location>
        <begin position="233"/>
        <end position="251"/>
    </location>
</feature>
<dbReference type="PANTHER" id="PTHR33451:SF3">
    <property type="entry name" value="MALATE-2H(+)_NA(+)-LACTATE ANTIPORTER"/>
    <property type="match status" value="1"/>
</dbReference>
<keyword evidence="4" id="KW-1003">Cell membrane</keyword>
<feature type="transmembrane region" description="Helical" evidence="9">
    <location>
        <begin position="12"/>
        <end position="32"/>
    </location>
</feature>
<dbReference type="EMBL" id="CEKZ01000003">
    <property type="protein sequence ID" value="CEQ02997.1"/>
    <property type="molecule type" value="Genomic_DNA"/>
</dbReference>
<feature type="transmembrane region" description="Helical" evidence="9">
    <location>
        <begin position="350"/>
        <end position="376"/>
    </location>
</feature>
<evidence type="ECO:0000256" key="3">
    <source>
        <dbReference type="ARBA" id="ARBA00022449"/>
    </source>
</evidence>
<feature type="transmembrane region" description="Helical" evidence="9">
    <location>
        <begin position="76"/>
        <end position="101"/>
    </location>
</feature>